<proteinExistence type="predicted"/>
<sequence length="91" mass="10238">MDPFPSSYSENRLLTSFFSAKAICDFALSLRMCSLPLFWRQKGFLVLSCQQLGSVASILLAKEARCLHLTLRINSFGISPFLGKKKCGFHF</sequence>
<reference evidence="1 2" key="1">
    <citation type="submission" date="2021-06" db="EMBL/GenBank/DDBJ databases">
        <title>Caerostris extrusa draft genome.</title>
        <authorList>
            <person name="Kono N."/>
            <person name="Arakawa K."/>
        </authorList>
    </citation>
    <scope>NUCLEOTIDE SEQUENCE [LARGE SCALE GENOMIC DNA]</scope>
</reference>
<dbReference type="Proteomes" id="UP001054945">
    <property type="component" value="Unassembled WGS sequence"/>
</dbReference>
<comment type="caution">
    <text evidence="1">The sequence shown here is derived from an EMBL/GenBank/DDBJ whole genome shotgun (WGS) entry which is preliminary data.</text>
</comment>
<evidence type="ECO:0000313" key="2">
    <source>
        <dbReference type="Proteomes" id="UP001054945"/>
    </source>
</evidence>
<protein>
    <submittedName>
        <fullName evidence="1">Uncharacterized protein</fullName>
    </submittedName>
</protein>
<organism evidence="1 2">
    <name type="scientific">Caerostris extrusa</name>
    <name type="common">Bark spider</name>
    <name type="synonym">Caerostris bankana</name>
    <dbReference type="NCBI Taxonomy" id="172846"/>
    <lineage>
        <taxon>Eukaryota</taxon>
        <taxon>Metazoa</taxon>
        <taxon>Ecdysozoa</taxon>
        <taxon>Arthropoda</taxon>
        <taxon>Chelicerata</taxon>
        <taxon>Arachnida</taxon>
        <taxon>Araneae</taxon>
        <taxon>Araneomorphae</taxon>
        <taxon>Entelegynae</taxon>
        <taxon>Araneoidea</taxon>
        <taxon>Araneidae</taxon>
        <taxon>Caerostris</taxon>
    </lineage>
</organism>
<evidence type="ECO:0000313" key="1">
    <source>
        <dbReference type="EMBL" id="GIY63738.1"/>
    </source>
</evidence>
<gene>
    <name evidence="1" type="ORF">CEXT_685091</name>
</gene>
<accession>A0AAV4V1M3</accession>
<keyword evidence="2" id="KW-1185">Reference proteome</keyword>
<dbReference type="EMBL" id="BPLR01013780">
    <property type="protein sequence ID" value="GIY63738.1"/>
    <property type="molecule type" value="Genomic_DNA"/>
</dbReference>
<dbReference type="AlphaFoldDB" id="A0AAV4V1M3"/>
<name>A0AAV4V1M3_CAEEX</name>